<comment type="caution">
    <text evidence="2">The sequence shown here is derived from an EMBL/GenBank/DDBJ whole genome shotgun (WGS) entry which is preliminary data.</text>
</comment>
<evidence type="ECO:0000259" key="1">
    <source>
        <dbReference type="Pfam" id="PF24626"/>
    </source>
</evidence>
<sequence>MGDLVLRKTEVSNPKCSHRKLAPRWEGLYCVVRVIQDGTYTLTMMDGKILPPTWHVSNLKKFYV</sequence>
<evidence type="ECO:0000313" key="3">
    <source>
        <dbReference type="Proteomes" id="UP000287651"/>
    </source>
</evidence>
<dbReference type="EMBL" id="AMZH03007333">
    <property type="protein sequence ID" value="RRT61582.1"/>
    <property type="molecule type" value="Genomic_DNA"/>
</dbReference>
<evidence type="ECO:0000313" key="2">
    <source>
        <dbReference type="EMBL" id="RRT61582.1"/>
    </source>
</evidence>
<dbReference type="InterPro" id="IPR056924">
    <property type="entry name" value="SH3_Tf2-1"/>
</dbReference>
<accession>A0A426ZCB7</accession>
<dbReference type="Proteomes" id="UP000287651">
    <property type="component" value="Unassembled WGS sequence"/>
</dbReference>
<feature type="domain" description="Tf2-1-like SH3-like" evidence="1">
    <location>
        <begin position="2"/>
        <end position="62"/>
    </location>
</feature>
<name>A0A426ZCB7_ENSVE</name>
<dbReference type="AlphaFoldDB" id="A0A426ZCB7"/>
<protein>
    <recommendedName>
        <fullName evidence="1">Tf2-1-like SH3-like domain-containing protein</fullName>
    </recommendedName>
</protein>
<gene>
    <name evidence="2" type="ORF">B296_00029859</name>
</gene>
<reference evidence="2 3" key="1">
    <citation type="journal article" date="2014" name="Agronomy (Basel)">
        <title>A Draft Genome Sequence for Ensete ventricosum, the Drought-Tolerant Tree Against Hunger.</title>
        <authorList>
            <person name="Harrison J."/>
            <person name="Moore K.A."/>
            <person name="Paszkiewicz K."/>
            <person name="Jones T."/>
            <person name="Grant M."/>
            <person name="Ambacheew D."/>
            <person name="Muzemil S."/>
            <person name="Studholme D.J."/>
        </authorList>
    </citation>
    <scope>NUCLEOTIDE SEQUENCE [LARGE SCALE GENOMIC DNA]</scope>
</reference>
<organism evidence="2 3">
    <name type="scientific">Ensete ventricosum</name>
    <name type="common">Abyssinian banana</name>
    <name type="synonym">Musa ensete</name>
    <dbReference type="NCBI Taxonomy" id="4639"/>
    <lineage>
        <taxon>Eukaryota</taxon>
        <taxon>Viridiplantae</taxon>
        <taxon>Streptophyta</taxon>
        <taxon>Embryophyta</taxon>
        <taxon>Tracheophyta</taxon>
        <taxon>Spermatophyta</taxon>
        <taxon>Magnoliopsida</taxon>
        <taxon>Liliopsida</taxon>
        <taxon>Zingiberales</taxon>
        <taxon>Musaceae</taxon>
        <taxon>Ensete</taxon>
    </lineage>
</organism>
<proteinExistence type="predicted"/>
<dbReference type="Pfam" id="PF24626">
    <property type="entry name" value="SH3_Tf2-1"/>
    <property type="match status" value="1"/>
</dbReference>